<feature type="compositionally biased region" description="Polar residues" evidence="1">
    <location>
        <begin position="71"/>
        <end position="103"/>
    </location>
</feature>
<dbReference type="eggNOG" id="ENOG502QSKG">
    <property type="taxonomic scope" value="Eukaryota"/>
</dbReference>
<keyword evidence="2" id="KW-0489">Methyltransferase</keyword>
<dbReference type="Pfam" id="PF13489">
    <property type="entry name" value="Methyltransf_23"/>
    <property type="match status" value="1"/>
</dbReference>
<dbReference type="SUPFAM" id="SSF53335">
    <property type="entry name" value="S-adenosyl-L-methionine-dependent methyltransferases"/>
    <property type="match status" value="1"/>
</dbReference>
<feature type="compositionally biased region" description="Pro residues" evidence="1">
    <location>
        <begin position="134"/>
        <end position="149"/>
    </location>
</feature>
<organism evidence="2 3">
    <name type="scientific">Sphaerulina musiva (strain SO2202)</name>
    <name type="common">Poplar stem canker fungus</name>
    <name type="synonym">Septoria musiva</name>
    <dbReference type="NCBI Taxonomy" id="692275"/>
    <lineage>
        <taxon>Eukaryota</taxon>
        <taxon>Fungi</taxon>
        <taxon>Dikarya</taxon>
        <taxon>Ascomycota</taxon>
        <taxon>Pezizomycotina</taxon>
        <taxon>Dothideomycetes</taxon>
        <taxon>Dothideomycetidae</taxon>
        <taxon>Mycosphaerellales</taxon>
        <taxon>Mycosphaerellaceae</taxon>
        <taxon>Sphaerulina</taxon>
    </lineage>
</organism>
<gene>
    <name evidence="2" type="ORF">SEPMUDRAFT_148439</name>
</gene>
<dbReference type="OMA" id="MCADEDP"/>
<sequence>MADQINNNNHHHHHHHHNNNNHNHNQPPAIAANSSAKRAPPTNEAEERLAIERELAAKLKGTRDYLSTLSTEATPCSSEQQQDIRATTLSHGHSETATGSADASRSAAPLTEPIHPNRGDHGTPAGSVAAAPAAAPPPLPPPAAAPPASSPSSSSMAAPDASSSLPPGDAAMLDGGQNAEEQRLEPDELDSDSALGSDTESRTTSLSESIYNYRREHGRTYHAYKDGKYIFPNDEREAERLDLQHHLLRITYANKLYFAPLHRPRRCLDVGTGTGIWAIDFADEFPDCMVTGIDLSPGQPNLVPPNVKFVVDDAEDLWLYEEKFDYIHVRLMSGCFSDWPAFMRQAYDNLEPGGWLELQDYGLPVKSADGTHLGTDMLRWGELLLEAGRVIGRPLGSDVSEHFEEWMQQVGFVDIQHKMFMWPSSSWPKDPFMKELGRWNQVNIIDGLEAFCLALLTRGLGWSKTEVDVFVARISNDFRNKRIHAYFPMPVVWARKPFPGEIPFSQQQ</sequence>
<evidence type="ECO:0000256" key="1">
    <source>
        <dbReference type="SAM" id="MobiDB-lite"/>
    </source>
</evidence>
<keyword evidence="2" id="KW-0808">Transferase</keyword>
<dbReference type="AlphaFoldDB" id="M3D4D1"/>
<feature type="compositionally biased region" description="Low complexity" evidence="1">
    <location>
        <begin position="124"/>
        <end position="133"/>
    </location>
</feature>
<protein>
    <submittedName>
        <fullName evidence="2">S-adenosyl-L-methionine-dependent methyltransferase</fullName>
    </submittedName>
</protein>
<dbReference type="GO" id="GO:0032259">
    <property type="term" value="P:methylation"/>
    <property type="evidence" value="ECO:0007669"/>
    <property type="project" value="UniProtKB-KW"/>
</dbReference>
<dbReference type="InterPro" id="IPR029063">
    <property type="entry name" value="SAM-dependent_MTases_sf"/>
</dbReference>
<evidence type="ECO:0000313" key="3">
    <source>
        <dbReference type="Proteomes" id="UP000016931"/>
    </source>
</evidence>
<reference evidence="2 3" key="1">
    <citation type="journal article" date="2012" name="PLoS Pathog.">
        <title>Diverse lifestyles and strategies of plant pathogenesis encoded in the genomes of eighteen Dothideomycetes fungi.</title>
        <authorList>
            <person name="Ohm R.A."/>
            <person name="Feau N."/>
            <person name="Henrissat B."/>
            <person name="Schoch C.L."/>
            <person name="Horwitz B.A."/>
            <person name="Barry K.W."/>
            <person name="Condon B.J."/>
            <person name="Copeland A.C."/>
            <person name="Dhillon B."/>
            <person name="Glaser F."/>
            <person name="Hesse C.N."/>
            <person name="Kosti I."/>
            <person name="LaButti K."/>
            <person name="Lindquist E.A."/>
            <person name="Lucas S."/>
            <person name="Salamov A.A."/>
            <person name="Bradshaw R.E."/>
            <person name="Ciuffetti L."/>
            <person name="Hamelin R.C."/>
            <person name="Kema G.H.J."/>
            <person name="Lawrence C."/>
            <person name="Scott J.A."/>
            <person name="Spatafora J.W."/>
            <person name="Turgeon B.G."/>
            <person name="de Wit P.J.G.M."/>
            <person name="Zhong S."/>
            <person name="Goodwin S.B."/>
            <person name="Grigoriev I.V."/>
        </authorList>
    </citation>
    <scope>NUCLEOTIDE SEQUENCE [LARGE SCALE GENOMIC DNA]</scope>
    <source>
        <strain evidence="2 3">SO2202</strain>
    </source>
</reference>
<dbReference type="PANTHER" id="PTHR43591:SF24">
    <property type="entry name" value="2-METHOXY-6-POLYPRENYL-1,4-BENZOQUINOL METHYLASE, MITOCHONDRIAL"/>
    <property type="match status" value="1"/>
</dbReference>
<feature type="region of interest" description="Disordered" evidence="1">
    <location>
        <begin position="1"/>
        <end position="45"/>
    </location>
</feature>
<feature type="compositionally biased region" description="Basic residues" evidence="1">
    <location>
        <begin position="9"/>
        <end position="19"/>
    </location>
</feature>
<dbReference type="STRING" id="692275.M3D4D1"/>
<feature type="compositionally biased region" description="Low complexity" evidence="1">
    <location>
        <begin position="150"/>
        <end position="171"/>
    </location>
</feature>
<proteinExistence type="predicted"/>
<dbReference type="RefSeq" id="XP_016761181.1">
    <property type="nucleotide sequence ID" value="XM_016904930.1"/>
</dbReference>
<keyword evidence="3" id="KW-1185">Reference proteome</keyword>
<feature type="region of interest" description="Disordered" evidence="1">
    <location>
        <begin position="71"/>
        <end position="209"/>
    </location>
</feature>
<accession>M3D4D1</accession>
<dbReference type="HOGENOM" id="CLU_010595_0_0_1"/>
<dbReference type="Proteomes" id="UP000016931">
    <property type="component" value="Unassembled WGS sequence"/>
</dbReference>
<dbReference type="Gene3D" id="3.40.50.150">
    <property type="entry name" value="Vaccinia Virus protein VP39"/>
    <property type="match status" value="1"/>
</dbReference>
<dbReference type="OrthoDB" id="2013972at2759"/>
<dbReference type="GeneID" id="27902067"/>
<feature type="compositionally biased region" description="Polar residues" evidence="1">
    <location>
        <begin position="194"/>
        <end position="209"/>
    </location>
</feature>
<dbReference type="PANTHER" id="PTHR43591">
    <property type="entry name" value="METHYLTRANSFERASE"/>
    <property type="match status" value="1"/>
</dbReference>
<dbReference type="GO" id="GO:0008168">
    <property type="term" value="F:methyltransferase activity"/>
    <property type="evidence" value="ECO:0007669"/>
    <property type="project" value="UniProtKB-KW"/>
</dbReference>
<dbReference type="CDD" id="cd02440">
    <property type="entry name" value="AdoMet_MTases"/>
    <property type="match status" value="1"/>
</dbReference>
<name>M3D4D1_SPHMS</name>
<dbReference type="EMBL" id="KB456263">
    <property type="protein sequence ID" value="EMF13060.1"/>
    <property type="molecule type" value="Genomic_DNA"/>
</dbReference>
<evidence type="ECO:0000313" key="2">
    <source>
        <dbReference type="EMBL" id="EMF13060.1"/>
    </source>
</evidence>